<comment type="similarity">
    <text evidence="1">Belongs to the Gfo/Idh/MocA family.</text>
</comment>
<gene>
    <name evidence="4" type="ORF">BOTNAR_0006g00210</name>
</gene>
<dbReference type="Proteomes" id="UP000297452">
    <property type="component" value="Unassembled WGS sequence"/>
</dbReference>
<dbReference type="PANTHER" id="PTHR43708:SF5">
    <property type="entry name" value="CONSERVED EXPRESSED OXIDOREDUCTASE (EUROFUNG)-RELATED"/>
    <property type="match status" value="1"/>
</dbReference>
<dbReference type="STRING" id="278944.A0A4Z1J9F5"/>
<name>A0A4Z1J9F5_9HELO</name>
<dbReference type="InterPro" id="IPR051317">
    <property type="entry name" value="Gfo/Idh/MocA_oxidoreduct"/>
</dbReference>
<dbReference type="EMBL" id="PQXJ01000006">
    <property type="protein sequence ID" value="TGO69834.1"/>
    <property type="molecule type" value="Genomic_DNA"/>
</dbReference>
<dbReference type="InterPro" id="IPR036291">
    <property type="entry name" value="NAD(P)-bd_dom_sf"/>
</dbReference>
<dbReference type="GO" id="GO:0016491">
    <property type="term" value="F:oxidoreductase activity"/>
    <property type="evidence" value="ECO:0007669"/>
    <property type="project" value="UniProtKB-KW"/>
</dbReference>
<sequence>MSSKQYNVGVIGYGVKTGDDDASENHPSVKTYNSANLMFANPEIDIIVVTTPPETHFTFTKAALRAGKQVIVEKPFVPTSAKASDLIATAKDAGKLICVYQNRRWDSDFITVKKLITEGTLGRIVEYETHFDRYQENKPLG</sequence>
<comment type="caution">
    <text evidence="4">The sequence shown here is derived from an EMBL/GenBank/DDBJ whole genome shotgun (WGS) entry which is preliminary data.</text>
</comment>
<evidence type="ECO:0000256" key="2">
    <source>
        <dbReference type="ARBA" id="ARBA00023002"/>
    </source>
</evidence>
<protein>
    <recommendedName>
        <fullName evidence="3">Gfo/Idh/MocA-like oxidoreductase N-terminal domain-containing protein</fullName>
    </recommendedName>
</protein>
<dbReference type="PANTHER" id="PTHR43708">
    <property type="entry name" value="CONSERVED EXPRESSED OXIDOREDUCTASE (EUROFUNG)"/>
    <property type="match status" value="1"/>
</dbReference>
<keyword evidence="2" id="KW-0560">Oxidoreductase</keyword>
<dbReference type="Pfam" id="PF01408">
    <property type="entry name" value="GFO_IDH_MocA"/>
    <property type="match status" value="1"/>
</dbReference>
<feature type="domain" description="Gfo/Idh/MocA-like oxidoreductase N-terminal" evidence="3">
    <location>
        <begin position="25"/>
        <end position="99"/>
    </location>
</feature>
<evidence type="ECO:0000313" key="4">
    <source>
        <dbReference type="EMBL" id="TGO69834.1"/>
    </source>
</evidence>
<dbReference type="SUPFAM" id="SSF51735">
    <property type="entry name" value="NAD(P)-binding Rossmann-fold domains"/>
    <property type="match status" value="1"/>
</dbReference>
<dbReference type="AlphaFoldDB" id="A0A4Z1J9F5"/>
<reference evidence="4 5" key="1">
    <citation type="submission" date="2017-12" db="EMBL/GenBank/DDBJ databases">
        <title>Comparative genomics of Botrytis spp.</title>
        <authorList>
            <person name="Valero-Jimenez C.A."/>
            <person name="Tapia P."/>
            <person name="Veloso J."/>
            <person name="Silva-Moreno E."/>
            <person name="Staats M."/>
            <person name="Valdes J.H."/>
            <person name="Van Kan J.A.L."/>
        </authorList>
    </citation>
    <scope>NUCLEOTIDE SEQUENCE [LARGE SCALE GENOMIC DNA]</scope>
    <source>
        <strain evidence="4 5">MUCL2120</strain>
    </source>
</reference>
<evidence type="ECO:0000313" key="5">
    <source>
        <dbReference type="Proteomes" id="UP000297452"/>
    </source>
</evidence>
<evidence type="ECO:0000259" key="3">
    <source>
        <dbReference type="Pfam" id="PF01408"/>
    </source>
</evidence>
<keyword evidence="5" id="KW-1185">Reference proteome</keyword>
<dbReference type="OrthoDB" id="2129491at2759"/>
<dbReference type="GO" id="GO:0000166">
    <property type="term" value="F:nucleotide binding"/>
    <property type="evidence" value="ECO:0007669"/>
    <property type="project" value="InterPro"/>
</dbReference>
<dbReference type="InterPro" id="IPR000683">
    <property type="entry name" value="Gfo/Idh/MocA-like_OxRdtase_N"/>
</dbReference>
<organism evidence="4 5">
    <name type="scientific">Botryotinia narcissicola</name>
    <dbReference type="NCBI Taxonomy" id="278944"/>
    <lineage>
        <taxon>Eukaryota</taxon>
        <taxon>Fungi</taxon>
        <taxon>Dikarya</taxon>
        <taxon>Ascomycota</taxon>
        <taxon>Pezizomycotina</taxon>
        <taxon>Leotiomycetes</taxon>
        <taxon>Helotiales</taxon>
        <taxon>Sclerotiniaceae</taxon>
        <taxon>Botryotinia</taxon>
    </lineage>
</organism>
<dbReference type="Gene3D" id="3.30.360.10">
    <property type="entry name" value="Dihydrodipicolinate Reductase, domain 2"/>
    <property type="match status" value="1"/>
</dbReference>
<dbReference type="Gene3D" id="3.40.50.720">
    <property type="entry name" value="NAD(P)-binding Rossmann-like Domain"/>
    <property type="match status" value="1"/>
</dbReference>
<evidence type="ECO:0000256" key="1">
    <source>
        <dbReference type="ARBA" id="ARBA00010928"/>
    </source>
</evidence>
<accession>A0A4Z1J9F5</accession>
<proteinExistence type="inferred from homology"/>